<evidence type="ECO:0000313" key="1">
    <source>
        <dbReference type="EMBL" id="CAG8541880.1"/>
    </source>
</evidence>
<dbReference type="InterPro" id="IPR036910">
    <property type="entry name" value="HMG_box_dom_sf"/>
</dbReference>
<protein>
    <submittedName>
        <fullName evidence="1">14615_t:CDS:1</fullName>
    </submittedName>
</protein>
<reference evidence="1" key="1">
    <citation type="submission" date="2021-06" db="EMBL/GenBank/DDBJ databases">
        <authorList>
            <person name="Kallberg Y."/>
            <person name="Tangrot J."/>
            <person name="Rosling A."/>
        </authorList>
    </citation>
    <scope>NUCLEOTIDE SEQUENCE</scope>
    <source>
        <strain evidence="1">CL551</strain>
    </source>
</reference>
<dbReference type="AlphaFoldDB" id="A0A9N9FLR7"/>
<gene>
    <name evidence="1" type="ORF">AMORRO_LOCUS5166</name>
</gene>
<proteinExistence type="predicted"/>
<accession>A0A9N9FLR7</accession>
<dbReference type="OrthoDB" id="5598240at2759"/>
<dbReference type="Proteomes" id="UP000789342">
    <property type="component" value="Unassembled WGS sequence"/>
</dbReference>
<sequence length="200" mass="23568">MANDICNSHVNSSKTEEFVRTSFRRPPFPPLIDPSEIAKKRISKQKDPKRINSRGPNCFMIYRLYCTLTNKISRSRKRERIHMTMLSTMIAEFWNSEPQEVKDHYRVLAALTEIELCKLRRCHEIYVLPCEKPGQKHQDPDENFGKRDDGRIHKNQALELTLGENSSEDEIWIPVNYEPIVMTRCKDHDLLYCPCHDNHI</sequence>
<keyword evidence="2" id="KW-1185">Reference proteome</keyword>
<dbReference type="SUPFAM" id="SSF47095">
    <property type="entry name" value="HMG-box"/>
    <property type="match status" value="1"/>
</dbReference>
<comment type="caution">
    <text evidence="1">The sequence shown here is derived from an EMBL/GenBank/DDBJ whole genome shotgun (WGS) entry which is preliminary data.</text>
</comment>
<name>A0A9N9FLR7_9GLOM</name>
<organism evidence="1 2">
    <name type="scientific">Acaulospora morrowiae</name>
    <dbReference type="NCBI Taxonomy" id="94023"/>
    <lineage>
        <taxon>Eukaryota</taxon>
        <taxon>Fungi</taxon>
        <taxon>Fungi incertae sedis</taxon>
        <taxon>Mucoromycota</taxon>
        <taxon>Glomeromycotina</taxon>
        <taxon>Glomeromycetes</taxon>
        <taxon>Diversisporales</taxon>
        <taxon>Acaulosporaceae</taxon>
        <taxon>Acaulospora</taxon>
    </lineage>
</organism>
<dbReference type="EMBL" id="CAJVPV010003032">
    <property type="protein sequence ID" value="CAG8541880.1"/>
    <property type="molecule type" value="Genomic_DNA"/>
</dbReference>
<evidence type="ECO:0000313" key="2">
    <source>
        <dbReference type="Proteomes" id="UP000789342"/>
    </source>
</evidence>
<dbReference type="Gene3D" id="1.10.30.10">
    <property type="entry name" value="High mobility group box domain"/>
    <property type="match status" value="1"/>
</dbReference>